<feature type="region of interest" description="Disordered" evidence="5">
    <location>
        <begin position="811"/>
        <end position="841"/>
    </location>
</feature>
<feature type="compositionally biased region" description="Basic and acidic residues" evidence="5">
    <location>
        <begin position="390"/>
        <end position="406"/>
    </location>
</feature>
<protein>
    <submittedName>
        <fullName evidence="8">SAM domain-containing protein</fullName>
    </submittedName>
</protein>
<evidence type="ECO:0000256" key="2">
    <source>
        <dbReference type="ARBA" id="ARBA00022737"/>
    </source>
</evidence>
<keyword evidence="7" id="KW-1185">Reference proteome</keyword>
<dbReference type="InterPro" id="IPR037620">
    <property type="entry name" value="LIP-1_SAM_1"/>
</dbReference>
<accession>A0A1I8JBB0</accession>
<feature type="region of interest" description="Disordered" evidence="5">
    <location>
        <begin position="390"/>
        <end position="411"/>
    </location>
</feature>
<evidence type="ECO:0000256" key="4">
    <source>
        <dbReference type="SAM" id="Coils"/>
    </source>
</evidence>
<keyword evidence="2" id="KW-0677">Repeat</keyword>
<feature type="compositionally biased region" description="Basic and acidic residues" evidence="5">
    <location>
        <begin position="320"/>
        <end position="334"/>
    </location>
</feature>
<feature type="region of interest" description="Disordered" evidence="5">
    <location>
        <begin position="177"/>
        <end position="198"/>
    </location>
</feature>
<dbReference type="SUPFAM" id="SSF47769">
    <property type="entry name" value="SAM/Pointed domain"/>
    <property type="match status" value="2"/>
</dbReference>
<feature type="compositionally biased region" description="Basic and acidic residues" evidence="5">
    <location>
        <begin position="78"/>
        <end position="90"/>
    </location>
</feature>
<evidence type="ECO:0000256" key="1">
    <source>
        <dbReference type="ARBA" id="ARBA00007026"/>
    </source>
</evidence>
<feature type="region of interest" description="Disordered" evidence="5">
    <location>
        <begin position="73"/>
        <end position="117"/>
    </location>
</feature>
<dbReference type="InterPro" id="IPR057892">
    <property type="entry name" value="LIP-1_CC2"/>
</dbReference>
<dbReference type="GO" id="GO:0048786">
    <property type="term" value="C:presynaptic active zone"/>
    <property type="evidence" value="ECO:0007669"/>
    <property type="project" value="TreeGrafter"/>
</dbReference>
<dbReference type="InterPro" id="IPR001660">
    <property type="entry name" value="SAM"/>
</dbReference>
<sequence>MCDVMPTIVEDGIVGPTGGGDGGNGEGGGGGSGERDFSQEELSAAGNVEQLMISMLDERDRLTEALRDAQEQLGLSHRRAEDLQRERDQLQRQLDSSMPKSSRSRSQRRQVLAALGRPMTPVASAELLRQEGSSSDNDISYYSNSAINTTDPCPSTSSKCSNETLLYEGNLRHPQRTALAVSQQTSSPRRHSLDDRQDSVSLAKEVALLRDQLQERDEDIADLKAERSNTRLLLEHLESLVARHERSLRMTVVKRQASTPAGVSSEVEVLKALKSLFEHHKALDEKIKEKLRNAIDRANRLEAELAAANQAATKSAARSQARDLAEGEARRRDQEARIATLEQRYLGAQRETSAAQERCDRLEEQLAMRDSSLRLSEDKLRHLLDQRDLDADSSAERSELAERTDELREELDEARTELARCQQRERLHEEHSGRLSATVDRLLEESNERLQQHLAEKMASLTERGQLSGELELTRGQLEEIRADRDRLAGELERLRAEAHRLRSAARRSGSSAAPGLGSSSVSPSSTAAAAAASVTDSKMAAVATDAVSAEHDRVAQQKVLHSVQQLPESLPDAALGDDEAFAMDPRNFAAYAEQQQLRQLHLMRRRFQQQQGFYPDPSSACSIPVLLPPMVEEAEEYPNNQLTLQRRSLLSPSDRTGRPRPPIWLSTVMQLSRRLRGCRSRSKYGIAPVIIPSAVIIALDSSNSFIIFSISSNKRCVWLGFLRSAHAITLLLGWQLRSASSDRPSSSRRPLRRRLETSMLLGNCCYGNSKARKAELKAASAASPSLPAIQANSGGLQYFHSLPRGGGDWRDSPVSMGSINAPSPFDSSSTASGRPYTLAGSRDGSIAGGSSAASTVGGAAGGGDAGAHQLCQWSGPTVVAWLELWVGMPDWYVAACRANVKSGAIMAALSDQEIQREIGISNPLHRLKLRLAVQEMLAITGPASGAGGAGNPVSGQMGHDWVGNSWLPSLGLAQYRSAFMECLVDARMLPRLGKKELRSHLRMTDGFHRDSFACGVRALQLLGFDRDALEARRDACENSD</sequence>
<dbReference type="Pfam" id="PF00536">
    <property type="entry name" value="SAM_1"/>
    <property type="match status" value="2"/>
</dbReference>
<feature type="domain" description="SAM" evidence="6">
    <location>
        <begin position="874"/>
        <end position="940"/>
    </location>
</feature>
<dbReference type="CDD" id="cd09562">
    <property type="entry name" value="SAM_liprin-alpha1_2_3_4_repeat1"/>
    <property type="match status" value="1"/>
</dbReference>
<dbReference type="Gene3D" id="1.10.150.50">
    <property type="entry name" value="Transcription Factor, Ets-1"/>
    <property type="match status" value="2"/>
</dbReference>
<dbReference type="SMART" id="SM00454">
    <property type="entry name" value="SAM"/>
    <property type="match status" value="2"/>
</dbReference>
<feature type="region of interest" description="Disordered" evidence="5">
    <location>
        <begin position="503"/>
        <end position="524"/>
    </location>
</feature>
<evidence type="ECO:0000313" key="8">
    <source>
        <dbReference type="WBParaSite" id="maker-uti_cns_0046587-snap-gene-0.6-mRNA-1"/>
    </source>
</evidence>
<dbReference type="Pfam" id="PF25526">
    <property type="entry name" value="LIP-1"/>
    <property type="match status" value="2"/>
</dbReference>
<dbReference type="WBParaSite" id="maker-uti_cns_0046587-snap-gene-0.6-mRNA-1">
    <property type="protein sequence ID" value="maker-uti_cns_0046587-snap-gene-0.6-mRNA-1"/>
    <property type="gene ID" value="maker-uti_cns_0046587-snap-gene-0.6"/>
</dbReference>
<feature type="compositionally biased region" description="Gly residues" evidence="5">
    <location>
        <begin position="15"/>
        <end position="32"/>
    </location>
</feature>
<keyword evidence="3 4" id="KW-0175">Coiled coil</keyword>
<name>A0A1I8JBB0_9PLAT</name>
<dbReference type="Proteomes" id="UP000095280">
    <property type="component" value="Unplaced"/>
</dbReference>
<dbReference type="GO" id="GO:0050808">
    <property type="term" value="P:synapse organization"/>
    <property type="evidence" value="ECO:0007669"/>
    <property type="project" value="TreeGrafter"/>
</dbReference>
<feature type="domain" description="SAM" evidence="6">
    <location>
        <begin position="967"/>
        <end position="1023"/>
    </location>
</feature>
<dbReference type="PROSITE" id="PS50105">
    <property type="entry name" value="SAM_DOMAIN"/>
    <property type="match status" value="2"/>
</dbReference>
<feature type="region of interest" description="Disordered" evidence="5">
    <location>
        <begin position="312"/>
        <end position="334"/>
    </location>
</feature>
<dbReference type="InterPro" id="IPR013761">
    <property type="entry name" value="SAM/pointed_sf"/>
</dbReference>
<feature type="compositionally biased region" description="Polar residues" evidence="5">
    <location>
        <begin position="816"/>
        <end position="833"/>
    </location>
</feature>
<feature type="region of interest" description="Disordered" evidence="5">
    <location>
        <begin position="11"/>
        <end position="46"/>
    </location>
</feature>
<evidence type="ECO:0000259" key="6">
    <source>
        <dbReference type="PROSITE" id="PS50105"/>
    </source>
</evidence>
<feature type="compositionally biased region" description="Low complexity" evidence="5">
    <location>
        <begin position="507"/>
        <end position="524"/>
    </location>
</feature>
<comment type="similarity">
    <text evidence="1">Belongs to the liprin family. Liprin-alpha subfamily.</text>
</comment>
<dbReference type="InterPro" id="IPR029515">
    <property type="entry name" value="Liprin"/>
</dbReference>
<dbReference type="PANTHER" id="PTHR12587">
    <property type="entry name" value="LAR INTERACTING PROTEIN LIP -RELATED PROTEIN"/>
    <property type="match status" value="1"/>
</dbReference>
<evidence type="ECO:0000256" key="3">
    <source>
        <dbReference type="ARBA" id="ARBA00023054"/>
    </source>
</evidence>
<dbReference type="AlphaFoldDB" id="A0A1I8JBB0"/>
<dbReference type="PANTHER" id="PTHR12587:SF20">
    <property type="entry name" value="LIPRIN-ALPHA, ISOFORM E"/>
    <property type="match status" value="1"/>
</dbReference>
<organism evidence="7 8">
    <name type="scientific">Macrostomum lignano</name>
    <dbReference type="NCBI Taxonomy" id="282301"/>
    <lineage>
        <taxon>Eukaryota</taxon>
        <taxon>Metazoa</taxon>
        <taxon>Spiralia</taxon>
        <taxon>Lophotrochozoa</taxon>
        <taxon>Platyhelminthes</taxon>
        <taxon>Rhabditophora</taxon>
        <taxon>Macrostomorpha</taxon>
        <taxon>Macrostomida</taxon>
        <taxon>Macrostomidae</taxon>
        <taxon>Macrostomum</taxon>
    </lineage>
</organism>
<proteinExistence type="inferred from homology"/>
<dbReference type="GO" id="GO:0005737">
    <property type="term" value="C:cytoplasm"/>
    <property type="evidence" value="ECO:0007669"/>
    <property type="project" value="UniProtKB-ARBA"/>
</dbReference>
<evidence type="ECO:0000256" key="5">
    <source>
        <dbReference type="SAM" id="MobiDB-lite"/>
    </source>
</evidence>
<reference evidence="8" key="1">
    <citation type="submission" date="2016-11" db="UniProtKB">
        <authorList>
            <consortium name="WormBaseParasite"/>
        </authorList>
    </citation>
    <scope>IDENTIFICATION</scope>
</reference>
<feature type="coiled-coil region" evidence="4">
    <location>
        <begin position="206"/>
        <end position="240"/>
    </location>
</feature>
<evidence type="ECO:0000313" key="7">
    <source>
        <dbReference type="Proteomes" id="UP000095280"/>
    </source>
</evidence>